<keyword evidence="4" id="KW-1185">Reference proteome</keyword>
<dbReference type="Pfam" id="PF10708">
    <property type="entry name" value="DUF2510"/>
    <property type="match status" value="1"/>
</dbReference>
<feature type="domain" description="DUF2510" evidence="2">
    <location>
        <begin position="6"/>
        <end position="35"/>
    </location>
</feature>
<evidence type="ECO:0000313" key="3">
    <source>
        <dbReference type="EMBL" id="MEJ1154962.1"/>
    </source>
</evidence>
<sequence>MTTTPPGWYDDGHGAMRWWDGSQWTEHVAVPNAEQSGVTESATASDAEPAGPASVEDFMAAMEADAAQTPGYVHAPDGYPGAVPGAEAPAYSGGFVAATEPGKSKLWVVWVVLGVVLLGIVIAIAVVVPLLIFSLSTSDGSSDTSSSVVAESADQQAAVDAVLLYDHAWASADCESYFASTTESFRATEGAVDCVTFTQLVEDFDATSSEYQVTVVSIDEAPGVIFVETDETYKVPFDEEGNPTDSDNTVVDEYEYLVVEVNGDWAIDSINNR</sequence>
<dbReference type="RefSeq" id="WP_337337381.1">
    <property type="nucleotide sequence ID" value="NZ_JBBDGL010000001.1"/>
</dbReference>
<organism evidence="3 4">
    <name type="scientific">Microbacterium marmarense</name>
    <dbReference type="NCBI Taxonomy" id="3122051"/>
    <lineage>
        <taxon>Bacteria</taxon>
        <taxon>Bacillati</taxon>
        <taxon>Actinomycetota</taxon>
        <taxon>Actinomycetes</taxon>
        <taxon>Micrococcales</taxon>
        <taxon>Microbacteriaceae</taxon>
        <taxon>Microbacterium</taxon>
    </lineage>
</organism>
<accession>A0ABU8LT49</accession>
<proteinExistence type="predicted"/>
<protein>
    <submittedName>
        <fullName evidence="3">DUF2510 domain-containing protein</fullName>
    </submittedName>
</protein>
<dbReference type="InterPro" id="IPR018929">
    <property type="entry name" value="DUF2510"/>
</dbReference>
<evidence type="ECO:0000259" key="2">
    <source>
        <dbReference type="Pfam" id="PF10708"/>
    </source>
</evidence>
<feature type="transmembrane region" description="Helical" evidence="1">
    <location>
        <begin position="107"/>
        <end position="133"/>
    </location>
</feature>
<gene>
    <name evidence="3" type="ORF">WDU96_05015</name>
</gene>
<evidence type="ECO:0000313" key="4">
    <source>
        <dbReference type="Proteomes" id="UP001368654"/>
    </source>
</evidence>
<evidence type="ECO:0000256" key="1">
    <source>
        <dbReference type="SAM" id="Phobius"/>
    </source>
</evidence>
<dbReference type="EMBL" id="JBBDGL010000001">
    <property type="protein sequence ID" value="MEJ1154962.1"/>
    <property type="molecule type" value="Genomic_DNA"/>
</dbReference>
<name>A0ABU8LT49_9MICO</name>
<keyword evidence="1" id="KW-0472">Membrane</keyword>
<reference evidence="3 4" key="1">
    <citation type="submission" date="2024-02" db="EMBL/GenBank/DDBJ databases">
        <authorList>
            <person name="Saticioglu I.B."/>
        </authorList>
    </citation>
    <scope>NUCLEOTIDE SEQUENCE [LARGE SCALE GENOMIC DNA]</scope>
    <source>
        <strain evidence="3 4">Mu-86</strain>
    </source>
</reference>
<comment type="caution">
    <text evidence="3">The sequence shown here is derived from an EMBL/GenBank/DDBJ whole genome shotgun (WGS) entry which is preliminary data.</text>
</comment>
<keyword evidence="1" id="KW-0812">Transmembrane</keyword>
<keyword evidence="1" id="KW-1133">Transmembrane helix</keyword>
<dbReference type="Proteomes" id="UP001368654">
    <property type="component" value="Unassembled WGS sequence"/>
</dbReference>